<name>A0A1I3BPW7_9RHOB</name>
<feature type="transmembrane region" description="Helical" evidence="6">
    <location>
        <begin position="62"/>
        <end position="82"/>
    </location>
</feature>
<organism evidence="7 8">
    <name type="scientific">Albimonas pacifica</name>
    <dbReference type="NCBI Taxonomy" id="1114924"/>
    <lineage>
        <taxon>Bacteria</taxon>
        <taxon>Pseudomonadati</taxon>
        <taxon>Pseudomonadota</taxon>
        <taxon>Alphaproteobacteria</taxon>
        <taxon>Rhodobacterales</taxon>
        <taxon>Paracoccaceae</taxon>
        <taxon>Albimonas</taxon>
    </lineage>
</organism>
<dbReference type="PANTHER" id="PTHR33529:SF2">
    <property type="entry name" value="LIPOPOLYSACCHARIDE EXPORT SYSTEM PERMEASE PROTEIN LPTG"/>
    <property type="match status" value="1"/>
</dbReference>
<dbReference type="RefSeq" id="WP_092857045.1">
    <property type="nucleotide sequence ID" value="NZ_FOQH01000001.1"/>
</dbReference>
<feature type="transmembrane region" description="Helical" evidence="6">
    <location>
        <begin position="37"/>
        <end position="55"/>
    </location>
</feature>
<evidence type="ECO:0000256" key="2">
    <source>
        <dbReference type="ARBA" id="ARBA00022475"/>
    </source>
</evidence>
<feature type="transmembrane region" description="Helical" evidence="6">
    <location>
        <begin position="279"/>
        <end position="298"/>
    </location>
</feature>
<dbReference type="Proteomes" id="UP000199377">
    <property type="component" value="Unassembled WGS sequence"/>
</dbReference>
<keyword evidence="3 6" id="KW-0812">Transmembrane</keyword>
<evidence type="ECO:0000313" key="8">
    <source>
        <dbReference type="Proteomes" id="UP000199377"/>
    </source>
</evidence>
<gene>
    <name evidence="7" type="ORF">SAMN05216258_101255</name>
</gene>
<keyword evidence="4 6" id="KW-1133">Transmembrane helix</keyword>
<sequence>MLGGVADRHLLRLMLPRMAQALLIAMGALLIERLLRLFDLVAGAGVGVAPLLGMLASLLPHYLGLALPLAFAIGTLGVLASLCQNNEADVLEAAGWSVRRIGAVFVLCGGLLAMLSLILFGYVQPYSRYAYRTLAHALSEGGWVGPIEQNVFLHVGDDLIISAEDADPTGLVLSRVFVVERRDGQETATTAAHAVVDPRPAQGVVGLILFDGTTMLAGGARLDFTRLRLEHEFDLAQSPFRPRGGSERELTLSELSVRMTGEDGLPPEARYATEFHARIARSVSMIAVALLSVPLGVSRKRSPTWPRIAIAVAILTGFHHLLLFAETLGTLGRMDPALAVWSVTGGFLLLSGWLYMSTQSQGSRSSLRLVLRAIDRVRPAPRPDNP</sequence>
<feature type="transmembrane region" description="Helical" evidence="6">
    <location>
        <begin position="304"/>
        <end position="325"/>
    </location>
</feature>
<protein>
    <submittedName>
        <fullName evidence="7">Lipopolysaccharide export system permease protein</fullName>
    </submittedName>
</protein>
<evidence type="ECO:0000256" key="5">
    <source>
        <dbReference type="ARBA" id="ARBA00023136"/>
    </source>
</evidence>
<keyword evidence="5 6" id="KW-0472">Membrane</keyword>
<dbReference type="EMBL" id="FOQH01000001">
    <property type="protein sequence ID" value="SFH64348.1"/>
    <property type="molecule type" value="Genomic_DNA"/>
</dbReference>
<feature type="transmembrane region" description="Helical" evidence="6">
    <location>
        <begin position="102"/>
        <end position="123"/>
    </location>
</feature>
<dbReference type="PANTHER" id="PTHR33529">
    <property type="entry name" value="SLR0882 PROTEIN-RELATED"/>
    <property type="match status" value="1"/>
</dbReference>
<dbReference type="AlphaFoldDB" id="A0A1I3BPW7"/>
<evidence type="ECO:0000256" key="1">
    <source>
        <dbReference type="ARBA" id="ARBA00004651"/>
    </source>
</evidence>
<reference evidence="7 8" key="1">
    <citation type="submission" date="2016-10" db="EMBL/GenBank/DDBJ databases">
        <authorList>
            <person name="de Groot N.N."/>
        </authorList>
    </citation>
    <scope>NUCLEOTIDE SEQUENCE [LARGE SCALE GENOMIC DNA]</scope>
    <source>
        <strain evidence="7 8">CGMCC 1.11030</strain>
    </source>
</reference>
<keyword evidence="2" id="KW-1003">Cell membrane</keyword>
<dbReference type="STRING" id="1114924.SAMN05216258_101255"/>
<feature type="transmembrane region" description="Helical" evidence="6">
    <location>
        <begin position="337"/>
        <end position="356"/>
    </location>
</feature>
<dbReference type="Pfam" id="PF03739">
    <property type="entry name" value="LptF_LptG"/>
    <property type="match status" value="1"/>
</dbReference>
<dbReference type="OrthoDB" id="7057792at2"/>
<evidence type="ECO:0000256" key="4">
    <source>
        <dbReference type="ARBA" id="ARBA00022989"/>
    </source>
</evidence>
<evidence type="ECO:0000256" key="6">
    <source>
        <dbReference type="SAM" id="Phobius"/>
    </source>
</evidence>
<evidence type="ECO:0000256" key="3">
    <source>
        <dbReference type="ARBA" id="ARBA00022692"/>
    </source>
</evidence>
<dbReference type="InterPro" id="IPR005495">
    <property type="entry name" value="LptG/LptF_permease"/>
</dbReference>
<evidence type="ECO:0000313" key="7">
    <source>
        <dbReference type="EMBL" id="SFH64348.1"/>
    </source>
</evidence>
<keyword evidence="8" id="KW-1185">Reference proteome</keyword>
<comment type="subcellular location">
    <subcellularLocation>
        <location evidence="1">Cell membrane</location>
        <topology evidence="1">Multi-pass membrane protein</topology>
    </subcellularLocation>
</comment>
<dbReference type="GO" id="GO:0043190">
    <property type="term" value="C:ATP-binding cassette (ABC) transporter complex"/>
    <property type="evidence" value="ECO:0007669"/>
    <property type="project" value="TreeGrafter"/>
</dbReference>
<accession>A0A1I3BPW7</accession>
<dbReference type="GO" id="GO:0015920">
    <property type="term" value="P:lipopolysaccharide transport"/>
    <property type="evidence" value="ECO:0007669"/>
    <property type="project" value="TreeGrafter"/>
</dbReference>
<feature type="transmembrane region" description="Helical" evidence="6">
    <location>
        <begin position="12"/>
        <end position="31"/>
    </location>
</feature>
<proteinExistence type="predicted"/>